<name>A0A4C1W3U7_EUMVA</name>
<keyword evidence="3" id="KW-1185">Reference proteome</keyword>
<feature type="compositionally biased region" description="Low complexity" evidence="1">
    <location>
        <begin position="36"/>
        <end position="52"/>
    </location>
</feature>
<dbReference type="Proteomes" id="UP000299102">
    <property type="component" value="Unassembled WGS sequence"/>
</dbReference>
<proteinExistence type="predicted"/>
<comment type="caution">
    <text evidence="2">The sequence shown here is derived from an EMBL/GenBank/DDBJ whole genome shotgun (WGS) entry which is preliminary data.</text>
</comment>
<dbReference type="AlphaFoldDB" id="A0A4C1W3U7"/>
<feature type="compositionally biased region" description="Polar residues" evidence="1">
    <location>
        <begin position="1"/>
        <end position="12"/>
    </location>
</feature>
<evidence type="ECO:0000313" key="3">
    <source>
        <dbReference type="Proteomes" id="UP000299102"/>
    </source>
</evidence>
<reference evidence="2 3" key="1">
    <citation type="journal article" date="2019" name="Commun. Biol.">
        <title>The bagworm genome reveals a unique fibroin gene that provides high tensile strength.</title>
        <authorList>
            <person name="Kono N."/>
            <person name="Nakamura H."/>
            <person name="Ohtoshi R."/>
            <person name="Tomita M."/>
            <person name="Numata K."/>
            <person name="Arakawa K."/>
        </authorList>
    </citation>
    <scope>NUCLEOTIDE SEQUENCE [LARGE SCALE GENOMIC DNA]</scope>
</reference>
<evidence type="ECO:0000313" key="2">
    <source>
        <dbReference type="EMBL" id="GBP46206.1"/>
    </source>
</evidence>
<sequence>MPVENLSQPENIPSTSSWMPPPSSSKNSEDDDDKLTTSLTLKPPMPSSTLSSQEHKSELESMSTFMTAGMENLNPQNDPVPSEAVFEKASARARVLHKKQPPLTFYDPRLQRFRAGAGAGKTRDLRFSFEIVAEKKHSEFHYCTVGYFIAFGIVRN</sequence>
<organism evidence="2 3">
    <name type="scientific">Eumeta variegata</name>
    <name type="common">Bagworm moth</name>
    <name type="synonym">Eumeta japonica</name>
    <dbReference type="NCBI Taxonomy" id="151549"/>
    <lineage>
        <taxon>Eukaryota</taxon>
        <taxon>Metazoa</taxon>
        <taxon>Ecdysozoa</taxon>
        <taxon>Arthropoda</taxon>
        <taxon>Hexapoda</taxon>
        <taxon>Insecta</taxon>
        <taxon>Pterygota</taxon>
        <taxon>Neoptera</taxon>
        <taxon>Endopterygota</taxon>
        <taxon>Lepidoptera</taxon>
        <taxon>Glossata</taxon>
        <taxon>Ditrysia</taxon>
        <taxon>Tineoidea</taxon>
        <taxon>Psychidae</taxon>
        <taxon>Oiketicinae</taxon>
        <taxon>Eumeta</taxon>
    </lineage>
</organism>
<protein>
    <submittedName>
        <fullName evidence="2">Uncharacterized protein</fullName>
    </submittedName>
</protein>
<dbReference type="EMBL" id="BGZK01000479">
    <property type="protein sequence ID" value="GBP46206.1"/>
    <property type="molecule type" value="Genomic_DNA"/>
</dbReference>
<evidence type="ECO:0000256" key="1">
    <source>
        <dbReference type="SAM" id="MobiDB-lite"/>
    </source>
</evidence>
<feature type="region of interest" description="Disordered" evidence="1">
    <location>
        <begin position="1"/>
        <end position="80"/>
    </location>
</feature>
<gene>
    <name evidence="2" type="ORF">EVAR_82205_1</name>
</gene>
<accession>A0A4C1W3U7</accession>